<dbReference type="OrthoDB" id="175771at2"/>
<feature type="domain" description="AlgX/AlgJ SGNH hydrolase-like" evidence="8">
    <location>
        <begin position="293"/>
        <end position="490"/>
    </location>
</feature>
<keyword evidence="9" id="KW-0378">Hydrolase</keyword>
<evidence type="ECO:0000256" key="1">
    <source>
        <dbReference type="ARBA" id="ARBA00004418"/>
    </source>
</evidence>
<dbReference type="CDD" id="cd14440">
    <property type="entry name" value="AlgX_N_like_3"/>
    <property type="match status" value="1"/>
</dbReference>
<dbReference type="Proteomes" id="UP000183952">
    <property type="component" value="Unassembled WGS sequence"/>
</dbReference>
<feature type="transmembrane region" description="Helical" evidence="7">
    <location>
        <begin position="12"/>
        <end position="33"/>
    </location>
</feature>
<evidence type="ECO:0000313" key="9">
    <source>
        <dbReference type="EMBL" id="SHK07931.1"/>
    </source>
</evidence>
<keyword evidence="7" id="KW-0472">Membrane</keyword>
<keyword evidence="10" id="KW-1185">Reference proteome</keyword>
<dbReference type="EMBL" id="FRAD01000013">
    <property type="protein sequence ID" value="SHK07931.1"/>
    <property type="molecule type" value="Genomic_DNA"/>
</dbReference>
<sequence>MDNILKNKYFKFIMYIALTIVYFAITVFLYLSLVDKNIKVNMDVGYDGDTYFVAFFTNKAQPIYNDDMCARTNILEGMESRHIHFDLNTQDVKRIKILFGHKERRIKLKSVEVKGPFKNVTMAPQKIKDIFYEVSDDIESVKVKDNYLEIICSGKTPYISAEKMGQVMDDAPYNLSIILSLAFVAVVLSFGTYLIQGYFNKKKVLCRNVVFISLFMLTLCSSNLVLIAGIKNIKSTENRGSSTAVDPSIRGMERIIRTAESNYNDYFGLRNNLISASSKLENDVFHDAATDKVILGKEGWLFYKKDDVKDLSEDYRGILKFTQDELEIIRKNLEEKKAWLQKQNIPFVLMIAPNKETIYGEYYSDKYKKIKDETRIDQVVNYLKENSEIDIVDTRKILLEKKNSERLYQKTDTHWNELGAYYGYTELMDHLWKYSNDDNLKAALLEEFNLIKEYKKPGGGDLANMLGVPKSYGEEHIFLKPKEEREAKPVQNEHYDLLRGDILTQPDKSKPRLLMFRDSFAVNLAPFISEHFSEAVYEWSYNFNGILVNQIKPDFVVQEVVEYKLESLLIENQTFVRQMEVEE</sequence>
<dbReference type="GO" id="GO:0042597">
    <property type="term" value="C:periplasmic space"/>
    <property type="evidence" value="ECO:0007669"/>
    <property type="project" value="UniProtKB-SubCell"/>
</dbReference>
<keyword evidence="6" id="KW-0016">Alginate biosynthesis</keyword>
<evidence type="ECO:0000256" key="4">
    <source>
        <dbReference type="ARBA" id="ARBA00022729"/>
    </source>
</evidence>
<evidence type="ECO:0000256" key="2">
    <source>
        <dbReference type="ARBA" id="ARBA00005182"/>
    </source>
</evidence>
<dbReference type="Pfam" id="PF16822">
    <property type="entry name" value="ALGX"/>
    <property type="match status" value="1"/>
</dbReference>
<dbReference type="GO" id="GO:0016740">
    <property type="term" value="F:transferase activity"/>
    <property type="evidence" value="ECO:0007669"/>
    <property type="project" value="UniProtKB-KW"/>
</dbReference>
<dbReference type="STRING" id="1121331.SAMN02745248_01720"/>
<keyword evidence="4" id="KW-0732">Signal</keyword>
<accession>A0A1M6PJ16</accession>
<keyword evidence="7" id="KW-0812">Transmembrane</keyword>
<name>A0A1M6PJ16_9CLOT</name>
<dbReference type="AlphaFoldDB" id="A0A1M6PJ16"/>
<dbReference type="InterPro" id="IPR031811">
    <property type="entry name" value="ALGX/ALGJ_SGNH-like"/>
</dbReference>
<evidence type="ECO:0000256" key="3">
    <source>
        <dbReference type="ARBA" id="ARBA00022679"/>
    </source>
</evidence>
<keyword evidence="7" id="KW-1133">Transmembrane helix</keyword>
<gene>
    <name evidence="9" type="ORF">SAMN02745248_01720</name>
</gene>
<reference evidence="9 10" key="1">
    <citation type="submission" date="2016-11" db="EMBL/GenBank/DDBJ databases">
        <authorList>
            <person name="Jaros S."/>
            <person name="Januszkiewicz K."/>
            <person name="Wedrychowicz H."/>
        </authorList>
    </citation>
    <scope>NUCLEOTIDE SEQUENCE [LARGE SCALE GENOMIC DNA]</scope>
    <source>
        <strain evidence="9 10">DSM 3090</strain>
    </source>
</reference>
<dbReference type="UniPathway" id="UPA00286"/>
<evidence type="ECO:0000256" key="7">
    <source>
        <dbReference type="SAM" id="Phobius"/>
    </source>
</evidence>
<proteinExistence type="predicted"/>
<organism evidence="9 10">
    <name type="scientific">Hathewaya proteolytica DSM 3090</name>
    <dbReference type="NCBI Taxonomy" id="1121331"/>
    <lineage>
        <taxon>Bacteria</taxon>
        <taxon>Bacillati</taxon>
        <taxon>Bacillota</taxon>
        <taxon>Clostridia</taxon>
        <taxon>Eubacteriales</taxon>
        <taxon>Clostridiaceae</taxon>
        <taxon>Hathewaya</taxon>
    </lineage>
</organism>
<dbReference type="RefSeq" id="WP_072903688.1">
    <property type="nucleotide sequence ID" value="NZ_FRAD01000013.1"/>
</dbReference>
<dbReference type="GO" id="GO:0042121">
    <property type="term" value="P:alginic acid biosynthetic process"/>
    <property type="evidence" value="ECO:0007669"/>
    <property type="project" value="UniProtKB-UniPathway"/>
</dbReference>
<keyword evidence="5" id="KW-0574">Periplasm</keyword>
<evidence type="ECO:0000259" key="8">
    <source>
        <dbReference type="Pfam" id="PF16822"/>
    </source>
</evidence>
<evidence type="ECO:0000313" key="10">
    <source>
        <dbReference type="Proteomes" id="UP000183952"/>
    </source>
</evidence>
<feature type="transmembrane region" description="Helical" evidence="7">
    <location>
        <begin position="208"/>
        <end position="230"/>
    </location>
</feature>
<keyword evidence="3 9" id="KW-0808">Transferase</keyword>
<evidence type="ECO:0000256" key="6">
    <source>
        <dbReference type="ARBA" id="ARBA00022841"/>
    </source>
</evidence>
<feature type="transmembrane region" description="Helical" evidence="7">
    <location>
        <begin position="173"/>
        <end position="196"/>
    </location>
</feature>
<protein>
    <submittedName>
        <fullName evidence="9">SGNH hydrolase-like domain-containing protein, acetyltransferase AlgX</fullName>
    </submittedName>
</protein>
<comment type="pathway">
    <text evidence="2">Glycan biosynthesis; alginate biosynthesis.</text>
</comment>
<comment type="subcellular location">
    <subcellularLocation>
        <location evidence="1">Periplasm</location>
    </subcellularLocation>
</comment>
<dbReference type="GO" id="GO:0016787">
    <property type="term" value="F:hydrolase activity"/>
    <property type="evidence" value="ECO:0007669"/>
    <property type="project" value="UniProtKB-KW"/>
</dbReference>
<evidence type="ECO:0000256" key="5">
    <source>
        <dbReference type="ARBA" id="ARBA00022764"/>
    </source>
</evidence>